<proteinExistence type="predicted"/>
<name>A0ABD5NL16_9EURY</name>
<accession>A0ABD5NL16</accession>
<gene>
    <name evidence="1" type="ORF">ACFOUR_04045</name>
</gene>
<keyword evidence="2" id="KW-1185">Reference proteome</keyword>
<dbReference type="RefSeq" id="WP_256533775.1">
    <property type="nucleotide sequence ID" value="NZ_CP101824.1"/>
</dbReference>
<dbReference type="EMBL" id="JBHSAQ010000002">
    <property type="protein sequence ID" value="MFC3957546.1"/>
    <property type="molecule type" value="Genomic_DNA"/>
</dbReference>
<dbReference type="GeneID" id="73902912"/>
<dbReference type="Proteomes" id="UP001595846">
    <property type="component" value="Unassembled WGS sequence"/>
</dbReference>
<dbReference type="AlphaFoldDB" id="A0ABD5NL16"/>
<organism evidence="1 2">
    <name type="scientific">Halovivax cerinus</name>
    <dbReference type="NCBI Taxonomy" id="1487865"/>
    <lineage>
        <taxon>Archaea</taxon>
        <taxon>Methanobacteriati</taxon>
        <taxon>Methanobacteriota</taxon>
        <taxon>Stenosarchaea group</taxon>
        <taxon>Halobacteria</taxon>
        <taxon>Halobacteriales</taxon>
        <taxon>Natrialbaceae</taxon>
        <taxon>Halovivax</taxon>
    </lineage>
</organism>
<comment type="caution">
    <text evidence="1">The sequence shown here is derived from an EMBL/GenBank/DDBJ whole genome shotgun (WGS) entry which is preliminary data.</text>
</comment>
<sequence length="73" mass="8461">MDPQTLRDRLQENGELMVNVSDFDAQIELHLHDTEIEEDTVTLELVDGTLEFDTDEVIGAWKHYHSLEDYGLD</sequence>
<evidence type="ECO:0000313" key="2">
    <source>
        <dbReference type="Proteomes" id="UP001595846"/>
    </source>
</evidence>
<evidence type="ECO:0000313" key="1">
    <source>
        <dbReference type="EMBL" id="MFC3957546.1"/>
    </source>
</evidence>
<reference evidence="1 2" key="1">
    <citation type="journal article" date="2019" name="Int. J. Syst. Evol. Microbiol.">
        <title>The Global Catalogue of Microorganisms (GCM) 10K type strain sequencing project: providing services to taxonomists for standard genome sequencing and annotation.</title>
        <authorList>
            <consortium name="The Broad Institute Genomics Platform"/>
            <consortium name="The Broad Institute Genome Sequencing Center for Infectious Disease"/>
            <person name="Wu L."/>
            <person name="Ma J."/>
        </authorList>
    </citation>
    <scope>NUCLEOTIDE SEQUENCE [LARGE SCALE GENOMIC DNA]</scope>
    <source>
        <strain evidence="1 2">IBRC-M 10256</strain>
    </source>
</reference>
<protein>
    <submittedName>
        <fullName evidence="1">Uncharacterized protein</fullName>
    </submittedName>
</protein>